<gene>
    <name evidence="1" type="ORF">SAMN05444394_2144</name>
</gene>
<organism evidence="1 2">
    <name type="scientific">Algoriphagus halophilus</name>
    <dbReference type="NCBI Taxonomy" id="226505"/>
    <lineage>
        <taxon>Bacteria</taxon>
        <taxon>Pseudomonadati</taxon>
        <taxon>Bacteroidota</taxon>
        <taxon>Cytophagia</taxon>
        <taxon>Cytophagales</taxon>
        <taxon>Cyclobacteriaceae</taxon>
        <taxon>Algoriphagus</taxon>
    </lineage>
</organism>
<evidence type="ECO:0000313" key="2">
    <source>
        <dbReference type="Proteomes" id="UP000185221"/>
    </source>
</evidence>
<reference evidence="2" key="1">
    <citation type="submission" date="2016-11" db="EMBL/GenBank/DDBJ databases">
        <authorList>
            <person name="Varghese N."/>
            <person name="Submissions S."/>
        </authorList>
    </citation>
    <scope>NUCLEOTIDE SEQUENCE [LARGE SCALE GENOMIC DNA]</scope>
    <source>
        <strain evidence="2">DSM 15292</strain>
    </source>
</reference>
<dbReference type="EMBL" id="FSRC01000001">
    <property type="protein sequence ID" value="SIN82262.1"/>
    <property type="molecule type" value="Genomic_DNA"/>
</dbReference>
<dbReference type="Proteomes" id="UP000185221">
    <property type="component" value="Unassembled WGS sequence"/>
</dbReference>
<keyword evidence="2" id="KW-1185">Reference proteome</keyword>
<proteinExistence type="predicted"/>
<dbReference type="STRING" id="226505.SAMN05444394_2144"/>
<dbReference type="AlphaFoldDB" id="A0A1N6EGU7"/>
<evidence type="ECO:0000313" key="1">
    <source>
        <dbReference type="EMBL" id="SIN82262.1"/>
    </source>
</evidence>
<protein>
    <submittedName>
        <fullName evidence="1">Uncharacterized protein</fullName>
    </submittedName>
</protein>
<sequence length="46" mass="5543">MGYFLKNLFKNFQYFQGCYFIFLKKIEFIQNQVGGKSFFLGLVFNN</sequence>
<accession>A0A1N6EGU7</accession>
<name>A0A1N6EGU7_9BACT</name>